<dbReference type="STRING" id="29539.SAMN02745716_1452"/>
<sequence>MGVLVAIAVGLVFWVTAWAFGAKAFDAFLVTVFLTLAAAAAHIARPGLRRALRWERD</sequence>
<organism evidence="2 3">
    <name type="scientific">Thermoleophilum album</name>
    <dbReference type="NCBI Taxonomy" id="29539"/>
    <lineage>
        <taxon>Bacteria</taxon>
        <taxon>Bacillati</taxon>
        <taxon>Actinomycetota</taxon>
        <taxon>Thermoleophilia</taxon>
        <taxon>Thermoleophilales</taxon>
        <taxon>Thermoleophilaceae</taxon>
        <taxon>Thermoleophilum</taxon>
    </lineage>
</organism>
<reference evidence="3" key="1">
    <citation type="submission" date="2016-10" db="EMBL/GenBank/DDBJ databases">
        <authorList>
            <person name="Varghese N."/>
            <person name="Submissions S."/>
        </authorList>
    </citation>
    <scope>NUCLEOTIDE SEQUENCE [LARGE SCALE GENOMIC DNA]</scope>
    <source>
        <strain evidence="3">ATCC 35263</strain>
    </source>
</reference>
<keyword evidence="1" id="KW-1133">Transmembrane helix</keyword>
<evidence type="ECO:0000313" key="2">
    <source>
        <dbReference type="EMBL" id="SEH14009.1"/>
    </source>
</evidence>
<proteinExistence type="predicted"/>
<keyword evidence="1" id="KW-0472">Membrane</keyword>
<feature type="transmembrane region" description="Helical" evidence="1">
    <location>
        <begin position="29"/>
        <end position="48"/>
    </location>
</feature>
<keyword evidence="1" id="KW-0812">Transmembrane</keyword>
<dbReference type="AlphaFoldDB" id="A0A1H6FT47"/>
<dbReference type="EMBL" id="FNWJ01000002">
    <property type="protein sequence ID" value="SEH14009.1"/>
    <property type="molecule type" value="Genomic_DNA"/>
</dbReference>
<dbReference type="RefSeq" id="WP_177169405.1">
    <property type="nucleotide sequence ID" value="NZ_FNWJ01000002.1"/>
</dbReference>
<evidence type="ECO:0000256" key="1">
    <source>
        <dbReference type="SAM" id="Phobius"/>
    </source>
</evidence>
<keyword evidence="3" id="KW-1185">Reference proteome</keyword>
<dbReference type="Proteomes" id="UP000222056">
    <property type="component" value="Unassembled WGS sequence"/>
</dbReference>
<gene>
    <name evidence="2" type="ORF">SAMN02745716_1452</name>
</gene>
<evidence type="ECO:0000313" key="3">
    <source>
        <dbReference type="Proteomes" id="UP000222056"/>
    </source>
</evidence>
<name>A0A1H6FT47_THEAL</name>
<accession>A0A1H6FT47</accession>
<protein>
    <submittedName>
        <fullName evidence="2">Uncharacterized protein</fullName>
    </submittedName>
</protein>